<evidence type="ECO:0000313" key="1">
    <source>
        <dbReference type="EMBL" id="KAG5582023.1"/>
    </source>
</evidence>
<proteinExistence type="predicted"/>
<evidence type="ECO:0000313" key="2">
    <source>
        <dbReference type="Proteomes" id="UP000824120"/>
    </source>
</evidence>
<name>A0A9J5X2S4_SOLCO</name>
<dbReference type="EMBL" id="JACXVP010000010">
    <property type="protein sequence ID" value="KAG5582023.1"/>
    <property type="molecule type" value="Genomic_DNA"/>
</dbReference>
<dbReference type="AlphaFoldDB" id="A0A9J5X2S4"/>
<sequence length="203" mass="23207">MLEQELQSNNTHNTRIALSKLKLNIFSITDDIILFSGDKRSLTLMMNTFSTYERVCVQQINKLKSSVSLSGNKHIKAITKIEEITRMEYKKLPIKYLGCPLYEGRKNTALFSEIMGKILKRIGGCHTKMLSVGGKAVLIKHVLLSLSVHMLVAIHPPVGVLNQIKKMLNIFFWGGRADFRRLQDICKAFTIKQWWNLKTKNSL</sequence>
<accession>A0A9J5X2S4</accession>
<dbReference type="OrthoDB" id="1302534at2759"/>
<protein>
    <submittedName>
        <fullName evidence="1">Uncharacterized protein</fullName>
    </submittedName>
</protein>
<reference evidence="1 2" key="1">
    <citation type="submission" date="2020-09" db="EMBL/GenBank/DDBJ databases">
        <title>De no assembly of potato wild relative species, Solanum commersonii.</title>
        <authorList>
            <person name="Cho K."/>
        </authorList>
    </citation>
    <scope>NUCLEOTIDE SEQUENCE [LARGE SCALE GENOMIC DNA]</scope>
    <source>
        <strain evidence="1">LZ3.2</strain>
        <tissue evidence="1">Leaf</tissue>
    </source>
</reference>
<comment type="caution">
    <text evidence="1">The sequence shown here is derived from an EMBL/GenBank/DDBJ whole genome shotgun (WGS) entry which is preliminary data.</text>
</comment>
<gene>
    <name evidence="1" type="ORF">H5410_052650</name>
</gene>
<dbReference type="PANTHER" id="PTHR33116:SF82">
    <property type="entry name" value="RNASE H FAMILY PROTEIN"/>
    <property type="match status" value="1"/>
</dbReference>
<dbReference type="Proteomes" id="UP000824120">
    <property type="component" value="Chromosome 10"/>
</dbReference>
<keyword evidence="2" id="KW-1185">Reference proteome</keyword>
<dbReference type="PANTHER" id="PTHR33116">
    <property type="entry name" value="REVERSE TRANSCRIPTASE ZINC-BINDING DOMAIN-CONTAINING PROTEIN-RELATED-RELATED"/>
    <property type="match status" value="1"/>
</dbReference>
<organism evidence="1 2">
    <name type="scientific">Solanum commersonii</name>
    <name type="common">Commerson's wild potato</name>
    <name type="synonym">Commerson's nightshade</name>
    <dbReference type="NCBI Taxonomy" id="4109"/>
    <lineage>
        <taxon>Eukaryota</taxon>
        <taxon>Viridiplantae</taxon>
        <taxon>Streptophyta</taxon>
        <taxon>Embryophyta</taxon>
        <taxon>Tracheophyta</taxon>
        <taxon>Spermatophyta</taxon>
        <taxon>Magnoliopsida</taxon>
        <taxon>eudicotyledons</taxon>
        <taxon>Gunneridae</taxon>
        <taxon>Pentapetalae</taxon>
        <taxon>asterids</taxon>
        <taxon>lamiids</taxon>
        <taxon>Solanales</taxon>
        <taxon>Solanaceae</taxon>
        <taxon>Solanoideae</taxon>
        <taxon>Solaneae</taxon>
        <taxon>Solanum</taxon>
    </lineage>
</organism>